<evidence type="ECO:0000313" key="4">
    <source>
        <dbReference type="EMBL" id="EZP78296.1"/>
    </source>
</evidence>
<accession>A0A031JRS0</accession>
<keyword evidence="6" id="KW-1185">Reference proteome</keyword>
<feature type="compositionally biased region" description="Polar residues" evidence="1">
    <location>
        <begin position="111"/>
        <end position="121"/>
    </location>
</feature>
<sequence>MSAVDVLFSPGRIGGLEIPNRIAMAPMTREFSHGGVPGPDVAAYYARRAAGGCGLIITEGMAVNAAGAHDGPIPLFYQPQTLAACRAIVDGVHRAGARIMPQLWHVGVQDSPTEVNPQTVKQRPPRVGPSGLLGTGEVGGEVLDERGIADTIADFARAAQAAREIGFDGIEIHGAHGYLPDQFLWSRTNRRRDGYGGDARERTRFVVELIRACKAAAGPDFPIVLRMSQWKSFDYAARLAETPSQLEAIFLPIAEAGVDAFHCSTRRFWEPAFAESDLTLAGWMRKITGSPTIAVGSVTLENDFKHDRSEATGGIAESAPRTRDVEAVASFIERGEFDMIAVGRAMIANPDWAALVRSRETHKLRSFRREQLAALD</sequence>
<dbReference type="PANTHER" id="PTHR22893">
    <property type="entry name" value="NADH OXIDOREDUCTASE-RELATED"/>
    <property type="match status" value="1"/>
</dbReference>
<dbReference type="GO" id="GO:0010181">
    <property type="term" value="F:FMN binding"/>
    <property type="evidence" value="ECO:0007669"/>
    <property type="project" value="InterPro"/>
</dbReference>
<dbReference type="Proteomes" id="UP000094626">
    <property type="component" value="Plasmid pSA1"/>
</dbReference>
<dbReference type="SUPFAM" id="SSF51395">
    <property type="entry name" value="FMN-linked oxidoreductases"/>
    <property type="match status" value="1"/>
</dbReference>
<dbReference type="RefSeq" id="WP_036528527.1">
    <property type="nucleotide sequence ID" value="NZ_CP017076.1"/>
</dbReference>
<dbReference type="PANTHER" id="PTHR22893:SF55">
    <property type="entry name" value="OXIDOREDUCTASE-RELATED"/>
    <property type="match status" value="1"/>
</dbReference>
<evidence type="ECO:0000313" key="5">
    <source>
        <dbReference type="Proteomes" id="UP000024329"/>
    </source>
</evidence>
<feature type="region of interest" description="Disordered" evidence="1">
    <location>
        <begin position="111"/>
        <end position="134"/>
    </location>
</feature>
<dbReference type="KEGG" id="nre:BES08_19940"/>
<protein>
    <submittedName>
        <fullName evidence="3">12-oxophytodienoate reductase</fullName>
    </submittedName>
    <submittedName>
        <fullName evidence="4">NADH:flavin oxidoreductase</fullName>
    </submittedName>
</protein>
<dbReference type="Proteomes" id="UP000024329">
    <property type="component" value="Unassembled WGS sequence"/>
</dbReference>
<dbReference type="InterPro" id="IPR045247">
    <property type="entry name" value="Oye-like"/>
</dbReference>
<name>A0A031JRS0_9SPHN</name>
<proteinExistence type="predicted"/>
<dbReference type="OrthoDB" id="9804454at2"/>
<dbReference type="EMBL" id="JFYZ01000030">
    <property type="protein sequence ID" value="EZP78296.1"/>
    <property type="molecule type" value="Genomic_DNA"/>
</dbReference>
<dbReference type="GO" id="GO:0005829">
    <property type="term" value="C:cytosol"/>
    <property type="evidence" value="ECO:0007669"/>
    <property type="project" value="TreeGrafter"/>
</dbReference>
<reference evidence="3" key="2">
    <citation type="submission" date="2016-08" db="EMBL/GenBank/DDBJ databases">
        <authorList>
            <person name="Seilhamer J.J."/>
        </authorList>
    </citation>
    <scope>NUCLEOTIDE SEQUENCE [LARGE SCALE GENOMIC DNA]</scope>
    <source>
        <strain evidence="3">SA1</strain>
        <plasmid evidence="3">pSA1</plasmid>
    </source>
</reference>
<evidence type="ECO:0000313" key="3">
    <source>
        <dbReference type="EMBL" id="AOR79156.1"/>
    </source>
</evidence>
<evidence type="ECO:0000313" key="6">
    <source>
        <dbReference type="Proteomes" id="UP000094626"/>
    </source>
</evidence>
<dbReference type="PATRIC" id="fig|158500.4.peg.4339"/>
<dbReference type="EMBL" id="CP017076">
    <property type="protein sequence ID" value="AOR79156.1"/>
    <property type="molecule type" value="Genomic_DNA"/>
</dbReference>
<geneLocation type="plasmid" evidence="3 6">
    <name>pSA1</name>
</geneLocation>
<gene>
    <name evidence="3" type="ORF">BES08_19940</name>
    <name evidence="4" type="ORF">BV97_04272</name>
</gene>
<evidence type="ECO:0000259" key="2">
    <source>
        <dbReference type="Pfam" id="PF00724"/>
    </source>
</evidence>
<dbReference type="GO" id="GO:0016491">
    <property type="term" value="F:oxidoreductase activity"/>
    <property type="evidence" value="ECO:0007669"/>
    <property type="project" value="InterPro"/>
</dbReference>
<evidence type="ECO:0000256" key="1">
    <source>
        <dbReference type="SAM" id="MobiDB-lite"/>
    </source>
</evidence>
<dbReference type="Pfam" id="PF00724">
    <property type="entry name" value="Oxidored_FMN"/>
    <property type="match status" value="1"/>
</dbReference>
<reference evidence="4 5" key="1">
    <citation type="submission" date="2014-03" db="EMBL/GenBank/DDBJ databases">
        <title>Whole genome sequence of Novosphingobium resinovorum KF1.</title>
        <authorList>
            <person name="Gan H.M."/>
            <person name="Gan H.Y."/>
            <person name="Chew T.H."/>
            <person name="Savka M.A."/>
        </authorList>
    </citation>
    <scope>NUCLEOTIDE SEQUENCE [LARGE SCALE GENOMIC DNA]</scope>
    <source>
        <strain evidence="4 5">KF1</strain>
    </source>
</reference>
<dbReference type="Gene3D" id="3.20.20.70">
    <property type="entry name" value="Aldolase class I"/>
    <property type="match status" value="1"/>
</dbReference>
<dbReference type="InterPro" id="IPR013785">
    <property type="entry name" value="Aldolase_TIM"/>
</dbReference>
<dbReference type="InterPro" id="IPR001155">
    <property type="entry name" value="OxRdtase_FMN_N"/>
</dbReference>
<reference evidence="6" key="3">
    <citation type="journal article" date="2017" name="J. Biotechnol.">
        <title>Complete genome sequence of Novosphingobium resinovorum SA1, a versatile xenobiotic-degrading bacterium capable of utilizing sulfanilic acid.</title>
        <authorList>
            <person name="Hegedus B."/>
            <person name="Kos P.B."/>
            <person name="Balint B."/>
            <person name="Maroti G."/>
            <person name="Gan H.M."/>
            <person name="Perei K."/>
            <person name="Rakhely G."/>
        </authorList>
    </citation>
    <scope>NUCLEOTIDE SEQUENCE [LARGE SCALE GENOMIC DNA]</scope>
    <source>
        <strain evidence="6">SA1</strain>
    </source>
</reference>
<dbReference type="AlphaFoldDB" id="A0A031JRS0"/>
<keyword evidence="3" id="KW-0614">Plasmid</keyword>
<feature type="domain" description="NADH:flavin oxidoreductase/NADH oxidase N-terminal" evidence="2">
    <location>
        <begin position="7"/>
        <end position="357"/>
    </location>
</feature>
<organism evidence="4 5">
    <name type="scientific">Novosphingobium resinovorum</name>
    <dbReference type="NCBI Taxonomy" id="158500"/>
    <lineage>
        <taxon>Bacteria</taxon>
        <taxon>Pseudomonadati</taxon>
        <taxon>Pseudomonadota</taxon>
        <taxon>Alphaproteobacteria</taxon>
        <taxon>Sphingomonadales</taxon>
        <taxon>Sphingomonadaceae</taxon>
        <taxon>Novosphingobium</taxon>
    </lineage>
</organism>
<dbReference type="eggNOG" id="COG1902">
    <property type="taxonomic scope" value="Bacteria"/>
</dbReference>